<gene>
    <name evidence="2" type="ORF">P43SY_011008</name>
</gene>
<feature type="compositionally biased region" description="Polar residues" evidence="1">
    <location>
        <begin position="1"/>
        <end position="11"/>
    </location>
</feature>
<comment type="caution">
    <text evidence="2">The sequence shown here is derived from an EMBL/GenBank/DDBJ whole genome shotgun (WGS) entry which is preliminary data.</text>
</comment>
<feature type="compositionally biased region" description="Basic and acidic residues" evidence="1">
    <location>
        <begin position="170"/>
        <end position="188"/>
    </location>
</feature>
<dbReference type="Proteomes" id="UP001209570">
    <property type="component" value="Unassembled WGS sequence"/>
</dbReference>
<evidence type="ECO:0000313" key="3">
    <source>
        <dbReference type="Proteomes" id="UP001209570"/>
    </source>
</evidence>
<proteinExistence type="predicted"/>
<organism evidence="2 3">
    <name type="scientific">Pythium insidiosum</name>
    <name type="common">Pythiosis disease agent</name>
    <dbReference type="NCBI Taxonomy" id="114742"/>
    <lineage>
        <taxon>Eukaryota</taxon>
        <taxon>Sar</taxon>
        <taxon>Stramenopiles</taxon>
        <taxon>Oomycota</taxon>
        <taxon>Peronosporomycetes</taxon>
        <taxon>Pythiales</taxon>
        <taxon>Pythiaceae</taxon>
        <taxon>Pythium</taxon>
    </lineage>
</organism>
<evidence type="ECO:0000313" key="2">
    <source>
        <dbReference type="EMBL" id="KAJ0390375.1"/>
    </source>
</evidence>
<reference evidence="2" key="1">
    <citation type="submission" date="2021-12" db="EMBL/GenBank/DDBJ databases">
        <title>Prjna785345.</title>
        <authorList>
            <person name="Rujirawat T."/>
            <person name="Krajaejun T."/>
        </authorList>
    </citation>
    <scope>NUCLEOTIDE SEQUENCE</scope>
    <source>
        <strain evidence="2">Pi057C3</strain>
    </source>
</reference>
<evidence type="ECO:0000256" key="1">
    <source>
        <dbReference type="SAM" id="MobiDB-lite"/>
    </source>
</evidence>
<dbReference type="AlphaFoldDB" id="A0AAD5Q509"/>
<feature type="region of interest" description="Disordered" evidence="1">
    <location>
        <begin position="1"/>
        <end position="35"/>
    </location>
</feature>
<accession>A0AAD5Q509</accession>
<feature type="region of interest" description="Disordered" evidence="1">
    <location>
        <begin position="124"/>
        <end position="188"/>
    </location>
</feature>
<dbReference type="EMBL" id="JAKCXM010002205">
    <property type="protein sequence ID" value="KAJ0390375.1"/>
    <property type="molecule type" value="Genomic_DNA"/>
</dbReference>
<name>A0AAD5Q509_PYTIN</name>
<keyword evidence="3" id="KW-1185">Reference proteome</keyword>
<sequence length="188" mass="20872">MKSEESTSGLTSDDKANTIEPSQDSDDDIFPDAGEYVPAYMREDKSAAESVSTAKRADYFSDLSASLTAAEAAARQKEKEADEAWRATLKKAVIAQSQAEREKEMKARAAKLAAQQDTYSECFPEYQAAAAEDSDDEEATSKKKRKGAGQTESTVDEEELSRRKKQKHQNKLENDLHKINKLLESKPK</sequence>
<protein>
    <submittedName>
        <fullName evidence="2">Uncharacterized protein</fullName>
    </submittedName>
</protein>